<evidence type="ECO:0000256" key="2">
    <source>
        <dbReference type="ARBA" id="ARBA00004752"/>
    </source>
</evidence>
<evidence type="ECO:0000256" key="14">
    <source>
        <dbReference type="ARBA" id="ARBA00042443"/>
    </source>
</evidence>
<evidence type="ECO:0000256" key="1">
    <source>
        <dbReference type="ARBA" id="ARBA00004496"/>
    </source>
</evidence>
<dbReference type="InterPro" id="IPR036968">
    <property type="entry name" value="Enolpyruvate_Tfrase_sf"/>
</dbReference>
<dbReference type="Proteomes" id="UP001481413">
    <property type="component" value="Unassembled WGS sequence"/>
</dbReference>
<dbReference type="InterPro" id="IPR013792">
    <property type="entry name" value="RNA3'P_cycl/enolpyr_Trfase_a/b"/>
</dbReference>
<evidence type="ECO:0000256" key="4">
    <source>
        <dbReference type="ARBA" id="ARBA00022618"/>
    </source>
</evidence>
<evidence type="ECO:0000256" key="13">
    <source>
        <dbReference type="ARBA" id="ARBA00039754"/>
    </source>
</evidence>
<keyword evidence="10" id="KW-0670">Pyruvate</keyword>
<dbReference type="InterPro" id="IPR001986">
    <property type="entry name" value="Enolpyruvate_Tfrase_dom"/>
</dbReference>
<name>A0ABQ0A271_9GAMM</name>
<dbReference type="Pfam" id="PF00275">
    <property type="entry name" value="EPSP_synthase"/>
    <property type="match status" value="1"/>
</dbReference>
<evidence type="ECO:0000256" key="10">
    <source>
        <dbReference type="ARBA" id="ARBA00023317"/>
    </source>
</evidence>
<keyword evidence="19" id="KW-1185">Reference proteome</keyword>
<evidence type="ECO:0000256" key="16">
    <source>
        <dbReference type="ARBA" id="ARBA00047527"/>
    </source>
</evidence>
<evidence type="ECO:0000256" key="15">
    <source>
        <dbReference type="ARBA" id="ARBA00042842"/>
    </source>
</evidence>
<evidence type="ECO:0000256" key="11">
    <source>
        <dbReference type="ARBA" id="ARBA00038367"/>
    </source>
</evidence>
<evidence type="ECO:0000256" key="7">
    <source>
        <dbReference type="ARBA" id="ARBA00022984"/>
    </source>
</evidence>
<dbReference type="InterPro" id="IPR050068">
    <property type="entry name" value="MurA_subfamily"/>
</dbReference>
<evidence type="ECO:0000256" key="12">
    <source>
        <dbReference type="ARBA" id="ARBA00039108"/>
    </source>
</evidence>
<evidence type="ECO:0000259" key="17">
    <source>
        <dbReference type="Pfam" id="PF00275"/>
    </source>
</evidence>
<keyword evidence="9" id="KW-0961">Cell wall biogenesis/degradation</keyword>
<comment type="pathway">
    <text evidence="2">Cell wall biogenesis; peptidoglycan biosynthesis.</text>
</comment>
<reference evidence="18 19" key="1">
    <citation type="submission" date="2024-04" db="EMBL/GenBank/DDBJ databases">
        <title>Draft genome sequence of Thalassolituus maritimus NBRC 116585.</title>
        <authorList>
            <person name="Miyakawa T."/>
            <person name="Kusuya Y."/>
            <person name="Miura T."/>
        </authorList>
    </citation>
    <scope>NUCLEOTIDE SEQUENCE [LARGE SCALE GENOMIC DNA]</scope>
    <source>
        <strain evidence="18 19">5NW40-0001</strain>
    </source>
</reference>
<dbReference type="Gene3D" id="3.65.10.10">
    <property type="entry name" value="Enolpyruvate transferase domain"/>
    <property type="match status" value="2"/>
</dbReference>
<accession>A0ABQ0A271</accession>
<sequence>MIGGSKVSSHSEVIFPKTLKIPGGQAPKGVVRVSGAKNSGTRLLAAASLTDENVVLTNFPTKLVDAQHKIRFLREVGFSIDVDYETEELHLSGGVITSEVLDSYDYPIRTTYLLVAAQIVRNGVAKIPYPGGCKIGSRGYDLHILVWEALGCEVKELPDYIEVSGEFMGGTIDFPISTVGGTENALLCGAVAAGTTVIHNAYITPEVSDLISMLRHMGAEIKVTGNSYIEIQGKSGLLSGVHMPVMPDRIEALTWIVLAILTGGELLIEDVPFEHMEIPLLHLKDAGIDIFRNSTSAYITPDCLRSTGIQPFEVACGTHPGVISDMQPFYVLLAMNAMGISRVYDYRYPKRIGYVDELAKFYPGAFSSEEGCITIKGGMRGKAATAESTDLRGSMAVIMAAMMTEGDSTINDAHMALRGYNDLLGKLEKVGINVEAVYG</sequence>
<gene>
    <name evidence="18" type="ORF">NBRC116585_25970</name>
</gene>
<dbReference type="CDD" id="cd01555">
    <property type="entry name" value="UdpNAET"/>
    <property type="match status" value="1"/>
</dbReference>
<organism evidence="18 19">
    <name type="scientific">Thalassolituus maritimus</name>
    <dbReference type="NCBI Taxonomy" id="484498"/>
    <lineage>
        <taxon>Bacteria</taxon>
        <taxon>Pseudomonadati</taxon>
        <taxon>Pseudomonadota</taxon>
        <taxon>Gammaproteobacteria</taxon>
        <taxon>Oceanospirillales</taxon>
        <taxon>Oceanospirillaceae</taxon>
        <taxon>Thalassolituus</taxon>
    </lineage>
</organism>
<dbReference type="EMBL" id="BAABWH010000008">
    <property type="protein sequence ID" value="GAA6146479.1"/>
    <property type="molecule type" value="Genomic_DNA"/>
</dbReference>
<keyword evidence="7" id="KW-0573">Peptidoglycan synthesis</keyword>
<protein>
    <recommendedName>
        <fullName evidence="13">UDP-N-acetylglucosamine 1-carboxyvinyltransferase</fullName>
        <ecNumber evidence="12">2.5.1.7</ecNumber>
    </recommendedName>
    <alternativeName>
        <fullName evidence="14">Enoylpyruvate transferase</fullName>
    </alternativeName>
    <alternativeName>
        <fullName evidence="15">UDP-N-acetylglucosamine enolpyruvyl transferase</fullName>
    </alternativeName>
</protein>
<evidence type="ECO:0000256" key="6">
    <source>
        <dbReference type="ARBA" id="ARBA00022960"/>
    </source>
</evidence>
<evidence type="ECO:0000256" key="8">
    <source>
        <dbReference type="ARBA" id="ARBA00023306"/>
    </source>
</evidence>
<comment type="catalytic activity">
    <reaction evidence="16">
        <text>phosphoenolpyruvate + UDP-N-acetyl-alpha-D-glucosamine = UDP-N-acetyl-3-O-(1-carboxyvinyl)-alpha-D-glucosamine + phosphate</text>
        <dbReference type="Rhea" id="RHEA:18681"/>
        <dbReference type="ChEBI" id="CHEBI:43474"/>
        <dbReference type="ChEBI" id="CHEBI:57705"/>
        <dbReference type="ChEBI" id="CHEBI:58702"/>
        <dbReference type="ChEBI" id="CHEBI:68483"/>
        <dbReference type="EC" id="2.5.1.7"/>
    </reaction>
</comment>
<evidence type="ECO:0000313" key="19">
    <source>
        <dbReference type="Proteomes" id="UP001481413"/>
    </source>
</evidence>
<dbReference type="EC" id="2.5.1.7" evidence="12"/>
<dbReference type="PANTHER" id="PTHR43783:SF1">
    <property type="entry name" value="UDP-N-ACETYLGLUCOSAMINE 1-CARBOXYVINYLTRANSFERASE"/>
    <property type="match status" value="1"/>
</dbReference>
<evidence type="ECO:0000313" key="18">
    <source>
        <dbReference type="EMBL" id="GAA6146479.1"/>
    </source>
</evidence>
<comment type="similarity">
    <text evidence="11">Belongs to the EPSP synthase family. MurA subfamily.</text>
</comment>
<dbReference type="PANTHER" id="PTHR43783">
    <property type="entry name" value="UDP-N-ACETYLGLUCOSAMINE 1-CARBOXYVINYLTRANSFERASE"/>
    <property type="match status" value="1"/>
</dbReference>
<evidence type="ECO:0000256" key="3">
    <source>
        <dbReference type="ARBA" id="ARBA00022490"/>
    </source>
</evidence>
<evidence type="ECO:0000256" key="9">
    <source>
        <dbReference type="ARBA" id="ARBA00023316"/>
    </source>
</evidence>
<keyword evidence="4" id="KW-0132">Cell division</keyword>
<comment type="subcellular location">
    <subcellularLocation>
        <location evidence="1">Cytoplasm</location>
    </subcellularLocation>
</comment>
<keyword evidence="3" id="KW-0963">Cytoplasm</keyword>
<keyword evidence="6" id="KW-0133">Cell shape</keyword>
<keyword evidence="8" id="KW-0131">Cell cycle</keyword>
<evidence type="ECO:0000256" key="5">
    <source>
        <dbReference type="ARBA" id="ARBA00022679"/>
    </source>
</evidence>
<dbReference type="SUPFAM" id="SSF55205">
    <property type="entry name" value="EPT/RTPC-like"/>
    <property type="match status" value="1"/>
</dbReference>
<comment type="caution">
    <text evidence="18">The sequence shown here is derived from an EMBL/GenBank/DDBJ whole genome shotgun (WGS) entry which is preliminary data.</text>
</comment>
<dbReference type="InterPro" id="IPR005750">
    <property type="entry name" value="UDP_GlcNAc_COvinyl_MurA"/>
</dbReference>
<proteinExistence type="inferred from homology"/>
<feature type="domain" description="Enolpyruvate transferase" evidence="17">
    <location>
        <begin position="25"/>
        <end position="427"/>
    </location>
</feature>
<keyword evidence="5" id="KW-0808">Transferase</keyword>
<dbReference type="NCBIfam" id="NF006873">
    <property type="entry name" value="PRK09369.1"/>
    <property type="match status" value="1"/>
</dbReference>